<organism evidence="3 4">
    <name type="scientific">Thermosipho melanesiensis</name>
    <dbReference type="NCBI Taxonomy" id="46541"/>
    <lineage>
        <taxon>Bacteria</taxon>
        <taxon>Thermotogati</taxon>
        <taxon>Thermotogota</taxon>
        <taxon>Thermotogae</taxon>
        <taxon>Thermotogales</taxon>
        <taxon>Fervidobacteriaceae</taxon>
        <taxon>Thermosipho</taxon>
    </lineage>
</organism>
<keyword evidence="4" id="KW-1185">Reference proteome</keyword>
<evidence type="ECO:0000256" key="1">
    <source>
        <dbReference type="SAM" id="Coils"/>
    </source>
</evidence>
<proteinExistence type="predicted"/>
<keyword evidence="1" id="KW-0175">Coiled coil</keyword>
<dbReference type="PANTHER" id="PTHR32114:SF2">
    <property type="entry name" value="ABC TRANSPORTER ABCH.3"/>
    <property type="match status" value="1"/>
</dbReference>
<dbReference type="Gene3D" id="3.40.50.300">
    <property type="entry name" value="P-loop containing nucleotide triphosphate hydrolases"/>
    <property type="match status" value="1"/>
</dbReference>
<dbReference type="PANTHER" id="PTHR32114">
    <property type="entry name" value="ABC TRANSPORTER ABCH.3"/>
    <property type="match status" value="1"/>
</dbReference>
<name>A0ABM6GH16_9BACT</name>
<gene>
    <name evidence="3" type="ORF">BW47_08925</name>
</gene>
<dbReference type="Proteomes" id="UP000185490">
    <property type="component" value="Chromosome"/>
</dbReference>
<dbReference type="Pfam" id="PF13476">
    <property type="entry name" value="AAA_23"/>
    <property type="match status" value="1"/>
</dbReference>
<dbReference type="InterPro" id="IPR027417">
    <property type="entry name" value="P-loop_NTPase"/>
</dbReference>
<protein>
    <recommendedName>
        <fullName evidence="2">Rad50/SbcC-type AAA domain-containing protein</fullName>
    </recommendedName>
</protein>
<sequence length="427" mass="50488">MRIEKVKLNNFKQYKNFEIEFSKNDNQDNDFHVIVAIQGVGKSNLLESINWCLYGKEIFGKITKPTDQNVLNDNCKNEDNIYTVKVALNLSDENKNYLIIRDSKFKVAEKKSYSLNESQLSFSEKTGFILKNLDAKKEINNLLPEDLRDHFFFNGERLQNYFDKTQGEKISLVIKKMSGLDILESFNDILEKIENKYRKMIKVNDKNINLKKELEEELELIKTQKKEKENLLEKFYLNRDKAKKDLNEVNLKLDKLREYEHIKNQIDTLKGRLKELNNMKGNILKEKIQNVIEMGTLIFGWAAVERVYHENSNIDNNYDYLPHEIIKTALKENKCPVCEKELDENHKNILEKYLLLDKDFIISAKDYQELTNQVKESETKRKRLNNQLGEIEIKINGIKEELKSIEKNISQIQTNELNKLYDQKKRT</sequence>
<evidence type="ECO:0000313" key="3">
    <source>
        <dbReference type="EMBL" id="APT74944.1"/>
    </source>
</evidence>
<feature type="coiled-coil region" evidence="1">
    <location>
        <begin position="367"/>
        <end position="415"/>
    </location>
</feature>
<feature type="coiled-coil region" evidence="1">
    <location>
        <begin position="200"/>
        <end position="286"/>
    </location>
</feature>
<feature type="domain" description="Rad50/SbcC-type AAA" evidence="2">
    <location>
        <begin position="5"/>
        <end position="258"/>
    </location>
</feature>
<dbReference type="SUPFAM" id="SSF52540">
    <property type="entry name" value="P-loop containing nucleoside triphosphate hydrolases"/>
    <property type="match status" value="1"/>
</dbReference>
<dbReference type="RefSeq" id="WP_012057889.1">
    <property type="nucleotide sequence ID" value="NZ_CP007389.1"/>
</dbReference>
<dbReference type="InterPro" id="IPR038729">
    <property type="entry name" value="Rad50/SbcC_AAA"/>
</dbReference>
<accession>A0ABM6GH16</accession>
<reference evidence="3 4" key="1">
    <citation type="submission" date="2014-02" db="EMBL/GenBank/DDBJ databases">
        <title>Diversity of Thermotogales isolates from hydrothermal vents.</title>
        <authorList>
            <person name="Haverkamp T.H.A."/>
            <person name="Lossouarn J."/>
            <person name="Geslin C."/>
            <person name="Nesbo C.L."/>
        </authorList>
    </citation>
    <scope>NUCLEOTIDE SEQUENCE [LARGE SCALE GENOMIC DNA]</scope>
    <source>
        <strain evidence="3 4">431</strain>
    </source>
</reference>
<evidence type="ECO:0000259" key="2">
    <source>
        <dbReference type="Pfam" id="PF13476"/>
    </source>
</evidence>
<dbReference type="EMBL" id="CP007389">
    <property type="protein sequence ID" value="APT74944.1"/>
    <property type="molecule type" value="Genomic_DNA"/>
</dbReference>
<evidence type="ECO:0000313" key="4">
    <source>
        <dbReference type="Proteomes" id="UP000185490"/>
    </source>
</evidence>